<dbReference type="Proteomes" id="UP000276953">
    <property type="component" value="Unassembled WGS sequence"/>
</dbReference>
<evidence type="ECO:0000313" key="2">
    <source>
        <dbReference type="Proteomes" id="UP000276953"/>
    </source>
</evidence>
<dbReference type="SUPFAM" id="SSF56935">
    <property type="entry name" value="Porins"/>
    <property type="match status" value="1"/>
</dbReference>
<evidence type="ECO:0000313" key="1">
    <source>
        <dbReference type="EMBL" id="RTZ49262.1"/>
    </source>
</evidence>
<dbReference type="EMBL" id="RYFC01000001">
    <property type="protein sequence ID" value="RTZ49262.1"/>
    <property type="molecule type" value="Genomic_DNA"/>
</dbReference>
<sequence length="146" mass="16771">MGQHIKLEKSLGDHNLEILAGFSRTRNSYSQTYLEALNVNYDGTNASMNIFNGTNIIMVDYDREGFDVVPYQDRIESMFARVNYDYKGKYLVNGSVRRDGTSNIHREIDTEYSCGKCRMGDFQRELHERSECIQSFEVESKLGKAG</sequence>
<evidence type="ECO:0008006" key="3">
    <source>
        <dbReference type="Google" id="ProtNLM"/>
    </source>
</evidence>
<accession>A0A3S0PRN0</accession>
<gene>
    <name evidence="1" type="ORF">EJ377_00665</name>
</gene>
<name>A0A3S0PRN0_9FLAO</name>
<proteinExistence type="predicted"/>
<dbReference type="AlphaFoldDB" id="A0A3S0PRN0"/>
<reference evidence="1 2" key="1">
    <citation type="submission" date="2018-12" db="EMBL/GenBank/DDBJ databases">
        <title>Draft Genome Sequence of Chryseobacterium arthrosphaerae strain ED882-96 Isolated from the Blood of a Patient with Liver Cirrhosis in Taiwan.</title>
        <authorList>
            <person name="Lin J.-N."/>
            <person name="Lai C.-H."/>
            <person name="Yang C.-H."/>
            <person name="Huang Y.-H."/>
        </authorList>
    </citation>
    <scope>NUCLEOTIDE SEQUENCE [LARGE SCALE GENOMIC DNA]</scope>
    <source>
        <strain evidence="1 2">ED882-96</strain>
    </source>
</reference>
<protein>
    <recommendedName>
        <fullName evidence="3">TonB-dependent receptor</fullName>
    </recommendedName>
</protein>
<organism evidence="1 2">
    <name type="scientific">Chryseobacterium arthrosphaerae</name>
    <dbReference type="NCBI Taxonomy" id="651561"/>
    <lineage>
        <taxon>Bacteria</taxon>
        <taxon>Pseudomonadati</taxon>
        <taxon>Bacteroidota</taxon>
        <taxon>Flavobacteriia</taxon>
        <taxon>Flavobacteriales</taxon>
        <taxon>Weeksellaceae</taxon>
        <taxon>Chryseobacterium group</taxon>
        <taxon>Chryseobacterium</taxon>
    </lineage>
</organism>
<comment type="caution">
    <text evidence="1">The sequence shown here is derived from an EMBL/GenBank/DDBJ whole genome shotgun (WGS) entry which is preliminary data.</text>
</comment>